<reference evidence="2" key="1">
    <citation type="submission" date="2023-04" db="EMBL/GenBank/DDBJ databases">
        <title>Phytophthora lilii NBRC 32176.</title>
        <authorList>
            <person name="Ichikawa N."/>
            <person name="Sato H."/>
            <person name="Tonouchi N."/>
        </authorList>
    </citation>
    <scope>NUCLEOTIDE SEQUENCE</scope>
    <source>
        <strain evidence="2">NBRC 32176</strain>
    </source>
</reference>
<dbReference type="EMBL" id="BSXW01001721">
    <property type="protein sequence ID" value="GMF38715.1"/>
    <property type="molecule type" value="Genomic_DNA"/>
</dbReference>
<keyword evidence="3" id="KW-1185">Reference proteome</keyword>
<dbReference type="Proteomes" id="UP001165083">
    <property type="component" value="Unassembled WGS sequence"/>
</dbReference>
<proteinExistence type="predicted"/>
<evidence type="ECO:0000313" key="3">
    <source>
        <dbReference type="Proteomes" id="UP001165083"/>
    </source>
</evidence>
<sequence length="74" mass="8183">MELSLLNVLRQHNWTDGVYPGMVARARHLEDIGRLTNRFAAAMRVESSPGTENADDADDGDDGDDIDEGYDTDD</sequence>
<protein>
    <submittedName>
        <fullName evidence="2">Unnamed protein product</fullName>
    </submittedName>
</protein>
<gene>
    <name evidence="2" type="ORF">Plil01_001613600</name>
</gene>
<dbReference type="AlphaFoldDB" id="A0A9W7CRK9"/>
<feature type="region of interest" description="Disordered" evidence="1">
    <location>
        <begin position="43"/>
        <end position="74"/>
    </location>
</feature>
<feature type="compositionally biased region" description="Acidic residues" evidence="1">
    <location>
        <begin position="53"/>
        <end position="74"/>
    </location>
</feature>
<name>A0A9W7CRK9_9STRA</name>
<organism evidence="2 3">
    <name type="scientific">Phytophthora lilii</name>
    <dbReference type="NCBI Taxonomy" id="2077276"/>
    <lineage>
        <taxon>Eukaryota</taxon>
        <taxon>Sar</taxon>
        <taxon>Stramenopiles</taxon>
        <taxon>Oomycota</taxon>
        <taxon>Peronosporomycetes</taxon>
        <taxon>Peronosporales</taxon>
        <taxon>Peronosporaceae</taxon>
        <taxon>Phytophthora</taxon>
    </lineage>
</organism>
<accession>A0A9W7CRK9</accession>
<evidence type="ECO:0000313" key="2">
    <source>
        <dbReference type="EMBL" id="GMF38715.1"/>
    </source>
</evidence>
<comment type="caution">
    <text evidence="2">The sequence shown here is derived from an EMBL/GenBank/DDBJ whole genome shotgun (WGS) entry which is preliminary data.</text>
</comment>
<evidence type="ECO:0000256" key="1">
    <source>
        <dbReference type="SAM" id="MobiDB-lite"/>
    </source>
</evidence>